<gene>
    <name evidence="1" type="ORF">CYMTET_30487</name>
</gene>
<reference evidence="1 2" key="1">
    <citation type="journal article" date="2015" name="Genome Biol. Evol.">
        <title>Comparative Genomics of a Bacterivorous Green Alga Reveals Evolutionary Causalities and Consequences of Phago-Mixotrophic Mode of Nutrition.</title>
        <authorList>
            <person name="Burns J.A."/>
            <person name="Paasch A."/>
            <person name="Narechania A."/>
            <person name="Kim E."/>
        </authorList>
    </citation>
    <scope>NUCLEOTIDE SEQUENCE [LARGE SCALE GENOMIC DNA]</scope>
    <source>
        <strain evidence="1 2">PLY_AMNH</strain>
    </source>
</reference>
<dbReference type="EMBL" id="LGRX02017586">
    <property type="protein sequence ID" value="KAK3260563.1"/>
    <property type="molecule type" value="Genomic_DNA"/>
</dbReference>
<dbReference type="Proteomes" id="UP001190700">
    <property type="component" value="Unassembled WGS sequence"/>
</dbReference>
<sequence length="84" mass="9651">MGLILKVRCEDAARILSHCSPIRAERAETEVSANFSPLFRAWLCYHGLLLQLLHLLLLHLSTLLSHHPHLLLNDYVMSGRRQKI</sequence>
<evidence type="ECO:0000313" key="1">
    <source>
        <dbReference type="EMBL" id="KAK3260563.1"/>
    </source>
</evidence>
<keyword evidence="2" id="KW-1185">Reference proteome</keyword>
<comment type="caution">
    <text evidence="1">The sequence shown here is derived from an EMBL/GenBank/DDBJ whole genome shotgun (WGS) entry which is preliminary data.</text>
</comment>
<evidence type="ECO:0000313" key="2">
    <source>
        <dbReference type="Proteomes" id="UP001190700"/>
    </source>
</evidence>
<organism evidence="1 2">
    <name type="scientific">Cymbomonas tetramitiformis</name>
    <dbReference type="NCBI Taxonomy" id="36881"/>
    <lineage>
        <taxon>Eukaryota</taxon>
        <taxon>Viridiplantae</taxon>
        <taxon>Chlorophyta</taxon>
        <taxon>Pyramimonadophyceae</taxon>
        <taxon>Pyramimonadales</taxon>
        <taxon>Pyramimonadaceae</taxon>
        <taxon>Cymbomonas</taxon>
    </lineage>
</organism>
<accession>A0AAE0FJ63</accession>
<name>A0AAE0FJ63_9CHLO</name>
<protein>
    <submittedName>
        <fullName evidence="1">Uncharacterized protein</fullName>
    </submittedName>
</protein>
<proteinExistence type="predicted"/>
<dbReference type="AlphaFoldDB" id="A0AAE0FJ63"/>